<protein>
    <submittedName>
        <fullName evidence="1">Uncharacterized protein</fullName>
    </submittedName>
</protein>
<dbReference type="EMBL" id="CP144750">
    <property type="protein sequence ID" value="WVZ81104.1"/>
    <property type="molecule type" value="Genomic_DNA"/>
</dbReference>
<dbReference type="AlphaFoldDB" id="A0AAQ3TVL2"/>
<name>A0AAQ3TVL2_PASNO</name>
<keyword evidence="2" id="KW-1185">Reference proteome</keyword>
<proteinExistence type="predicted"/>
<organism evidence="1 2">
    <name type="scientific">Paspalum notatum var. saurae</name>
    <dbReference type="NCBI Taxonomy" id="547442"/>
    <lineage>
        <taxon>Eukaryota</taxon>
        <taxon>Viridiplantae</taxon>
        <taxon>Streptophyta</taxon>
        <taxon>Embryophyta</taxon>
        <taxon>Tracheophyta</taxon>
        <taxon>Spermatophyta</taxon>
        <taxon>Magnoliopsida</taxon>
        <taxon>Liliopsida</taxon>
        <taxon>Poales</taxon>
        <taxon>Poaceae</taxon>
        <taxon>PACMAD clade</taxon>
        <taxon>Panicoideae</taxon>
        <taxon>Andropogonodae</taxon>
        <taxon>Paspaleae</taxon>
        <taxon>Paspalinae</taxon>
        <taxon>Paspalum</taxon>
    </lineage>
</organism>
<sequence>MHIYIDRNPIVVLFPELVSVFQSRNPTSLDLSGKVEVFSHSGEPSAWICFPSVHLWQKPRTSPRTSRRALRRGGLRFARTSPILCGSGFLLQLRWKASSPTLIRLLSSKSNLQKPLSSSKE</sequence>
<evidence type="ECO:0000313" key="2">
    <source>
        <dbReference type="Proteomes" id="UP001341281"/>
    </source>
</evidence>
<evidence type="ECO:0000313" key="1">
    <source>
        <dbReference type="EMBL" id="WVZ81104.1"/>
    </source>
</evidence>
<gene>
    <name evidence="1" type="ORF">U9M48_028520</name>
</gene>
<dbReference type="Proteomes" id="UP001341281">
    <property type="component" value="Chromosome 06"/>
</dbReference>
<reference evidence="1 2" key="1">
    <citation type="submission" date="2024-02" db="EMBL/GenBank/DDBJ databases">
        <title>High-quality chromosome-scale genome assembly of Pensacola bahiagrass (Paspalum notatum Flugge var. saurae).</title>
        <authorList>
            <person name="Vega J.M."/>
            <person name="Podio M."/>
            <person name="Orjuela J."/>
            <person name="Siena L.A."/>
            <person name="Pessino S.C."/>
            <person name="Combes M.C."/>
            <person name="Mariac C."/>
            <person name="Albertini E."/>
            <person name="Pupilli F."/>
            <person name="Ortiz J.P.A."/>
            <person name="Leblanc O."/>
        </authorList>
    </citation>
    <scope>NUCLEOTIDE SEQUENCE [LARGE SCALE GENOMIC DNA]</scope>
    <source>
        <strain evidence="1">R1</strain>
        <tissue evidence="1">Leaf</tissue>
    </source>
</reference>
<accession>A0AAQ3TVL2</accession>